<name>A0AAN6RMJ8_9PLEO</name>
<organism evidence="1 2">
    <name type="scientific">Pseudopithomyces chartarum</name>
    <dbReference type="NCBI Taxonomy" id="1892770"/>
    <lineage>
        <taxon>Eukaryota</taxon>
        <taxon>Fungi</taxon>
        <taxon>Dikarya</taxon>
        <taxon>Ascomycota</taxon>
        <taxon>Pezizomycotina</taxon>
        <taxon>Dothideomycetes</taxon>
        <taxon>Pleosporomycetidae</taxon>
        <taxon>Pleosporales</taxon>
        <taxon>Massarineae</taxon>
        <taxon>Didymosphaeriaceae</taxon>
        <taxon>Pseudopithomyces</taxon>
    </lineage>
</organism>
<protein>
    <submittedName>
        <fullName evidence="1">Uncharacterized protein</fullName>
    </submittedName>
</protein>
<evidence type="ECO:0000313" key="1">
    <source>
        <dbReference type="EMBL" id="KAK3216696.1"/>
    </source>
</evidence>
<sequence length="281" mass="30660">MSDNPFDDLYQILSNGQIPSGQAIAFPGTVQVPILRAPPAMPANGVAGPSSQYDAGEVSFSPPLRWSAADLNYLLGAIFPDQTVGRAILLELRNETPNSPSSPVRLGLYLRIPPQQRPVSAPAAAPNDTGRLVSKALITEATGATEQAARKALVQAILAMGVSLRHVTTQHLVLSHLYRQPDFALQSIKRGIQGMAAVSEVEWVERMVQLRPVKKDGMPWFEARLEMLLLEGGFSGLPKWASIVDVALGLREEQRVEWAKTYGEVVRFLDIVQTDLDMAEE</sequence>
<keyword evidence="2" id="KW-1185">Reference proteome</keyword>
<reference evidence="1 2" key="1">
    <citation type="submission" date="2021-02" db="EMBL/GenBank/DDBJ databases">
        <title>Genome assembly of Pseudopithomyces chartarum.</title>
        <authorList>
            <person name="Jauregui R."/>
            <person name="Singh J."/>
            <person name="Voisey C."/>
        </authorList>
    </citation>
    <scope>NUCLEOTIDE SEQUENCE [LARGE SCALE GENOMIC DNA]</scope>
    <source>
        <strain evidence="1 2">AGR01</strain>
    </source>
</reference>
<dbReference type="AlphaFoldDB" id="A0AAN6RMJ8"/>
<proteinExistence type="predicted"/>
<dbReference type="EMBL" id="WVTA01000001">
    <property type="protein sequence ID" value="KAK3216696.1"/>
    <property type="molecule type" value="Genomic_DNA"/>
</dbReference>
<evidence type="ECO:0000313" key="2">
    <source>
        <dbReference type="Proteomes" id="UP001280581"/>
    </source>
</evidence>
<dbReference type="Proteomes" id="UP001280581">
    <property type="component" value="Unassembled WGS sequence"/>
</dbReference>
<gene>
    <name evidence="1" type="ORF">GRF29_1g636988</name>
</gene>
<comment type="caution">
    <text evidence="1">The sequence shown here is derived from an EMBL/GenBank/DDBJ whole genome shotgun (WGS) entry which is preliminary data.</text>
</comment>
<accession>A0AAN6RMJ8</accession>